<organism evidence="2 3">
    <name type="scientific">Heyndrickxia acidicola</name>
    <dbReference type="NCBI Taxonomy" id="209389"/>
    <lineage>
        <taxon>Bacteria</taxon>
        <taxon>Bacillati</taxon>
        <taxon>Bacillota</taxon>
        <taxon>Bacilli</taxon>
        <taxon>Bacillales</taxon>
        <taxon>Bacillaceae</taxon>
        <taxon>Heyndrickxia</taxon>
    </lineage>
</organism>
<protein>
    <submittedName>
        <fullName evidence="2">YqfQ family protein</fullName>
    </submittedName>
</protein>
<reference evidence="2 3" key="1">
    <citation type="submission" date="2023-03" db="EMBL/GenBank/DDBJ databases">
        <title>Bacillus Genome Sequencing.</title>
        <authorList>
            <person name="Dunlap C."/>
        </authorList>
    </citation>
    <scope>NUCLEOTIDE SEQUENCE [LARGE SCALE GENOMIC DNA]</scope>
    <source>
        <strain evidence="2 3">B-23453</strain>
    </source>
</reference>
<dbReference type="Proteomes" id="UP001341444">
    <property type="component" value="Unassembled WGS sequence"/>
</dbReference>
<evidence type="ECO:0000313" key="3">
    <source>
        <dbReference type="Proteomes" id="UP001341444"/>
    </source>
</evidence>
<feature type="region of interest" description="Disordered" evidence="1">
    <location>
        <begin position="165"/>
        <end position="243"/>
    </location>
</feature>
<name>A0ABU6ML77_9BACI</name>
<feature type="compositionally biased region" description="Polar residues" evidence="1">
    <location>
        <begin position="221"/>
        <end position="236"/>
    </location>
</feature>
<gene>
    <name evidence="2" type="ORF">P4T90_18860</name>
</gene>
<dbReference type="EMBL" id="JARMAB010000030">
    <property type="protein sequence ID" value="MED1205113.1"/>
    <property type="molecule type" value="Genomic_DNA"/>
</dbReference>
<feature type="compositionally biased region" description="Acidic residues" evidence="1">
    <location>
        <begin position="169"/>
        <end position="179"/>
    </location>
</feature>
<keyword evidence="3" id="KW-1185">Reference proteome</keyword>
<comment type="caution">
    <text evidence="2">The sequence shown here is derived from an EMBL/GenBank/DDBJ whole genome shotgun (WGS) entry which is preliminary data.</text>
</comment>
<sequence>MPPGMFPPFSGQMRNGPMQMMGGMGRNPLQTMTGIARNPMQMMGGMSGNPMQAIGRLSSLRPGMSAGGTGANAAASGGRGLLSRLFQRGGTAAAGNVANAATGFQRAAGGGSLLRGLTNPGSINSFLSNTQNVLRTAQQFGPMVQQYGPLVRNLPSMWRMYRSLKNTSSDDETPVDQTDDSTQSEVSAAESQQVESADKTEAPVKNTVKKKTRSTNTSKKATVQKSTGNSSFTKGSSMPKLYV</sequence>
<proteinExistence type="predicted"/>
<dbReference type="InterPro" id="IPR025571">
    <property type="entry name" value="YqfQ"/>
</dbReference>
<dbReference type="RefSeq" id="WP_232317497.1">
    <property type="nucleotide sequence ID" value="NZ_JARMAB010000030.1"/>
</dbReference>
<feature type="compositionally biased region" description="Polar residues" evidence="1">
    <location>
        <begin position="180"/>
        <end position="195"/>
    </location>
</feature>
<accession>A0ABU6ML77</accession>
<evidence type="ECO:0000256" key="1">
    <source>
        <dbReference type="SAM" id="MobiDB-lite"/>
    </source>
</evidence>
<dbReference type="Pfam" id="PF14181">
    <property type="entry name" value="YqfQ"/>
    <property type="match status" value="1"/>
</dbReference>
<evidence type="ECO:0000313" key="2">
    <source>
        <dbReference type="EMBL" id="MED1205113.1"/>
    </source>
</evidence>